<keyword evidence="3" id="KW-1185">Reference proteome</keyword>
<feature type="region of interest" description="Disordered" evidence="1">
    <location>
        <begin position="338"/>
        <end position="357"/>
    </location>
</feature>
<accession>A0AAF0EEA5</accession>
<name>A0AAF0EEA5_9BASI</name>
<gene>
    <name evidence="2" type="ORF">MEQU1_002695</name>
</gene>
<organism evidence="2 3">
    <name type="scientific">Malassezia equina</name>
    <dbReference type="NCBI Taxonomy" id="1381935"/>
    <lineage>
        <taxon>Eukaryota</taxon>
        <taxon>Fungi</taxon>
        <taxon>Dikarya</taxon>
        <taxon>Basidiomycota</taxon>
        <taxon>Ustilaginomycotina</taxon>
        <taxon>Malasseziomycetes</taxon>
        <taxon>Malasseziales</taxon>
        <taxon>Malasseziaceae</taxon>
        <taxon>Malassezia</taxon>
    </lineage>
</organism>
<proteinExistence type="predicted"/>
<dbReference type="AlphaFoldDB" id="A0AAF0EEA5"/>
<protein>
    <recommendedName>
        <fullName evidence="4">Something about silencing protein 4 domain-containing protein</fullName>
    </recommendedName>
</protein>
<reference evidence="2" key="1">
    <citation type="submission" date="2023-03" db="EMBL/GenBank/DDBJ databases">
        <title>Mating type loci evolution in Malassezia.</title>
        <authorList>
            <person name="Coelho M.A."/>
        </authorList>
    </citation>
    <scope>NUCLEOTIDE SEQUENCE</scope>
    <source>
        <strain evidence="2">CBS 12830</strain>
    </source>
</reference>
<evidence type="ECO:0008006" key="4">
    <source>
        <dbReference type="Google" id="ProtNLM"/>
    </source>
</evidence>
<feature type="region of interest" description="Disordered" evidence="1">
    <location>
        <begin position="1"/>
        <end position="33"/>
    </location>
</feature>
<dbReference type="EMBL" id="CP119904">
    <property type="protein sequence ID" value="WFD23998.1"/>
    <property type="molecule type" value="Genomic_DNA"/>
</dbReference>
<evidence type="ECO:0000256" key="1">
    <source>
        <dbReference type="SAM" id="MobiDB-lite"/>
    </source>
</evidence>
<evidence type="ECO:0000313" key="3">
    <source>
        <dbReference type="Proteomes" id="UP001214415"/>
    </source>
</evidence>
<dbReference type="Proteomes" id="UP001214415">
    <property type="component" value="Chromosome 5"/>
</dbReference>
<sequence>MPPRASAATGAGVAMPQRTPSLRRSHLESRRMTGDIDLLLGRGTQPMAPPGPFLPPDTPIVLKEHGPASTTSDERILAILACLLDPEKARRCADMQRIETPDFQSADEPAVRSKTRGTSAPVEDTSDEAYEQLHSKHERAEKRLRRLEKEGLVRDRRRMVEQVARLETVDVHRLLPALEAREAELCSGAEVRPREAILACAQRKQQELLAEARETLARYNKLLPDDALADRAPLKRRSSPTAVDEPPTSRSDRRHARARRAEERSEARVAASSGRTGPSLANLAQSAPENAAHSHDHARPRNSARKRATSAFGERLPDYVARRAAFDDTMAQWIEAAAAAAGRDAHNSPTPPTRAPL</sequence>
<feature type="region of interest" description="Disordered" evidence="1">
    <location>
        <begin position="230"/>
        <end position="315"/>
    </location>
</feature>
<feature type="region of interest" description="Disordered" evidence="1">
    <location>
        <begin position="99"/>
        <end position="125"/>
    </location>
</feature>
<evidence type="ECO:0000313" key="2">
    <source>
        <dbReference type="EMBL" id="WFD23998.1"/>
    </source>
</evidence>